<keyword evidence="3" id="KW-1185">Reference proteome</keyword>
<dbReference type="Proteomes" id="UP000218231">
    <property type="component" value="Unassembled WGS sequence"/>
</dbReference>
<gene>
    <name evidence="2" type="ORF">WR25_03638</name>
</gene>
<sequence>MDSGFVISTRKGKGGILTLEDNKAMLNEVIDWDKTAGGLQSDSEQRRWFAQFLKDTTGLNERVNAAIAEEWEADERDIVQFLTPDKKHKDDVIMNVFLKDRQNTARLRCALLQCPFGDMNRVVSAVVKNVRKAERSITTLHYSKSEPVSTVIDELAKTTGIVLLIVKHANASADPQLVSLFSLLSTYHPIRDRVNSLRVLFCTPQDVLQDDIGHLLSEMASVRRFTYLRPQLLFQLLIDSLQDANDALPILLDGQFLSFLRQTFFSVDYSVNRLISFINFAILDKYLKYPLWRIQSGEYSARLDAYNNVLQSFFILFHNRSEYKGTFKFESVTELDEHIQTVEGFWQEVKESDYYSTWRNRLKTTTHLNDSLPALLLCLSKAVKNEEGERLKDEFEAAVAEESEEAKRKELSNKTNAPSNQKMTSLQLQQKYKAKIDMQIGANQSPKISQIKEKCLQFIENAFKENLHRHPTEMTIGSGVAEQLRCNLPLQTETKLATAKPGKEHYLAAVWIALLEQPEWKIMKLNEWFADFKEKMPSTDKHIADEFYSGLFLFEQMGLVRPGSDARKESTALCIFHPLLRSFL</sequence>
<dbReference type="STRING" id="2018661.A0A2A2KMT2"/>
<evidence type="ECO:0000256" key="1">
    <source>
        <dbReference type="SAM" id="MobiDB-lite"/>
    </source>
</evidence>
<evidence type="ECO:0000313" key="3">
    <source>
        <dbReference type="Proteomes" id="UP000218231"/>
    </source>
</evidence>
<feature type="compositionally biased region" description="Polar residues" evidence="1">
    <location>
        <begin position="413"/>
        <end position="424"/>
    </location>
</feature>
<comment type="caution">
    <text evidence="2">The sequence shown here is derived from an EMBL/GenBank/DDBJ whole genome shotgun (WGS) entry which is preliminary data.</text>
</comment>
<accession>A0A2A2KMT2</accession>
<reference evidence="2 3" key="1">
    <citation type="journal article" date="2017" name="Curr. Biol.">
        <title>Genome architecture and evolution of a unichromosomal asexual nematode.</title>
        <authorList>
            <person name="Fradin H."/>
            <person name="Zegar C."/>
            <person name="Gutwein M."/>
            <person name="Lucas J."/>
            <person name="Kovtun M."/>
            <person name="Corcoran D."/>
            <person name="Baugh L.R."/>
            <person name="Kiontke K."/>
            <person name="Gunsalus K."/>
            <person name="Fitch D.H."/>
            <person name="Piano F."/>
        </authorList>
    </citation>
    <scope>NUCLEOTIDE SEQUENCE [LARGE SCALE GENOMIC DNA]</scope>
    <source>
        <strain evidence="2">PF1309</strain>
    </source>
</reference>
<evidence type="ECO:0000313" key="2">
    <source>
        <dbReference type="EMBL" id="PAV75274.1"/>
    </source>
</evidence>
<organism evidence="2 3">
    <name type="scientific">Diploscapter pachys</name>
    <dbReference type="NCBI Taxonomy" id="2018661"/>
    <lineage>
        <taxon>Eukaryota</taxon>
        <taxon>Metazoa</taxon>
        <taxon>Ecdysozoa</taxon>
        <taxon>Nematoda</taxon>
        <taxon>Chromadorea</taxon>
        <taxon>Rhabditida</taxon>
        <taxon>Rhabditina</taxon>
        <taxon>Rhabditomorpha</taxon>
        <taxon>Rhabditoidea</taxon>
        <taxon>Rhabditidae</taxon>
        <taxon>Diploscapter</taxon>
    </lineage>
</organism>
<feature type="region of interest" description="Disordered" evidence="1">
    <location>
        <begin position="402"/>
        <end position="424"/>
    </location>
</feature>
<name>A0A2A2KMT2_9BILA</name>
<protein>
    <recommendedName>
        <fullName evidence="4">Origin recognition complex subunit 3</fullName>
    </recommendedName>
</protein>
<evidence type="ECO:0008006" key="4">
    <source>
        <dbReference type="Google" id="ProtNLM"/>
    </source>
</evidence>
<proteinExistence type="predicted"/>
<dbReference type="EMBL" id="LIAE01008137">
    <property type="protein sequence ID" value="PAV75274.1"/>
    <property type="molecule type" value="Genomic_DNA"/>
</dbReference>
<dbReference type="AlphaFoldDB" id="A0A2A2KMT2"/>